<comment type="cofactor">
    <cofactor evidence="1 14">
        <name>heme</name>
        <dbReference type="ChEBI" id="CHEBI:30413"/>
    </cofactor>
</comment>
<comment type="similarity">
    <text evidence="5 15">Belongs to the cytochrome P450 family.</text>
</comment>
<accession>A0A5N4AMW3</accession>
<dbReference type="PRINTS" id="PR00463">
    <property type="entry name" value="EP450I"/>
</dbReference>
<keyword evidence="13" id="KW-0472">Membrane</keyword>
<dbReference type="InterPro" id="IPR050196">
    <property type="entry name" value="Cytochrome_P450_Monoox"/>
</dbReference>
<evidence type="ECO:0000256" key="11">
    <source>
        <dbReference type="ARBA" id="ARBA00023004"/>
    </source>
</evidence>
<evidence type="ECO:0000256" key="5">
    <source>
        <dbReference type="ARBA" id="ARBA00010617"/>
    </source>
</evidence>
<reference evidence="16 17" key="1">
    <citation type="journal article" date="2018" name="Elife">
        <title>Firefly genomes illuminate parallel origins of bioluminescence in beetles.</title>
        <authorList>
            <person name="Fallon T.R."/>
            <person name="Lower S.E."/>
            <person name="Chang C.H."/>
            <person name="Bessho-Uehara M."/>
            <person name="Martin G.J."/>
            <person name="Bewick A.J."/>
            <person name="Behringer M."/>
            <person name="Debat H.J."/>
            <person name="Wong I."/>
            <person name="Day J.C."/>
            <person name="Suvorov A."/>
            <person name="Silva C.J."/>
            <person name="Stanger-Hall K.F."/>
            <person name="Hall D.W."/>
            <person name="Schmitz R.J."/>
            <person name="Nelson D.R."/>
            <person name="Lewis S.M."/>
            <person name="Shigenobu S."/>
            <person name="Bybee S.M."/>
            <person name="Larracuente A.M."/>
            <person name="Oba Y."/>
            <person name="Weng J.K."/>
        </authorList>
    </citation>
    <scope>NUCLEOTIDE SEQUENCE [LARGE SCALE GENOMIC DNA]</scope>
    <source>
        <strain evidence="16">1611_PpyrPB1</strain>
        <tissue evidence="16">Whole body</tissue>
    </source>
</reference>
<evidence type="ECO:0000256" key="4">
    <source>
        <dbReference type="ARBA" id="ARBA00004406"/>
    </source>
</evidence>
<dbReference type="GO" id="GO:0016705">
    <property type="term" value="F:oxidoreductase activity, acting on paired donors, with incorporation or reduction of molecular oxygen"/>
    <property type="evidence" value="ECO:0007669"/>
    <property type="project" value="InterPro"/>
</dbReference>
<comment type="caution">
    <text evidence="16">The sequence shown here is derived from an EMBL/GenBank/DDBJ whole genome shotgun (WGS) entry which is preliminary data.</text>
</comment>
<dbReference type="GO" id="GO:0005506">
    <property type="term" value="F:iron ion binding"/>
    <property type="evidence" value="ECO:0007669"/>
    <property type="project" value="InterPro"/>
</dbReference>
<dbReference type="Pfam" id="PF00067">
    <property type="entry name" value="p450"/>
    <property type="match status" value="1"/>
</dbReference>
<dbReference type="PRINTS" id="PR00385">
    <property type="entry name" value="P450"/>
</dbReference>
<name>A0A5N4AMW3_PHOPY</name>
<gene>
    <name evidence="16" type="ORF">PPYR_09673</name>
</gene>
<dbReference type="GO" id="GO:0004497">
    <property type="term" value="F:monooxygenase activity"/>
    <property type="evidence" value="ECO:0007669"/>
    <property type="project" value="UniProtKB-KW"/>
</dbReference>
<evidence type="ECO:0000256" key="15">
    <source>
        <dbReference type="RuleBase" id="RU000461"/>
    </source>
</evidence>
<dbReference type="InterPro" id="IPR002401">
    <property type="entry name" value="Cyt_P450_E_grp-I"/>
</dbReference>
<dbReference type="GO" id="GO:0005789">
    <property type="term" value="C:endoplasmic reticulum membrane"/>
    <property type="evidence" value="ECO:0007669"/>
    <property type="project" value="UniProtKB-SubCell"/>
</dbReference>
<keyword evidence="12 15" id="KW-0503">Monooxygenase</keyword>
<dbReference type="PROSITE" id="PS00086">
    <property type="entry name" value="CYTOCHROME_P450"/>
    <property type="match status" value="1"/>
</dbReference>
<dbReference type="InterPro" id="IPR001128">
    <property type="entry name" value="Cyt_P450"/>
</dbReference>
<evidence type="ECO:0000256" key="9">
    <source>
        <dbReference type="ARBA" id="ARBA00022848"/>
    </source>
</evidence>
<dbReference type="PANTHER" id="PTHR24291">
    <property type="entry name" value="CYTOCHROME P450 FAMILY 4"/>
    <property type="match status" value="1"/>
</dbReference>
<feature type="binding site" description="axial binding residue" evidence="14">
    <location>
        <position position="396"/>
    </location>
    <ligand>
        <name>heme</name>
        <dbReference type="ChEBI" id="CHEBI:30413"/>
    </ligand>
    <ligandPart>
        <name>Fe</name>
        <dbReference type="ChEBI" id="CHEBI:18248"/>
    </ligandPart>
</feature>
<evidence type="ECO:0000256" key="6">
    <source>
        <dbReference type="ARBA" id="ARBA00022617"/>
    </source>
</evidence>
<dbReference type="Proteomes" id="UP000327044">
    <property type="component" value="Unassembled WGS sequence"/>
</dbReference>
<evidence type="ECO:0000256" key="14">
    <source>
        <dbReference type="PIRSR" id="PIRSR602401-1"/>
    </source>
</evidence>
<dbReference type="InterPro" id="IPR017972">
    <property type="entry name" value="Cyt_P450_CS"/>
</dbReference>
<keyword evidence="17" id="KW-1185">Reference proteome</keyword>
<evidence type="ECO:0000256" key="12">
    <source>
        <dbReference type="ARBA" id="ARBA00023033"/>
    </source>
</evidence>
<proteinExistence type="inferred from homology"/>
<keyword evidence="10 15" id="KW-0560">Oxidoreductase</keyword>
<dbReference type="AlphaFoldDB" id="A0A5N4AMW3"/>
<dbReference type="SUPFAM" id="SSF48264">
    <property type="entry name" value="Cytochrome P450"/>
    <property type="match status" value="1"/>
</dbReference>
<dbReference type="PANTHER" id="PTHR24291:SF189">
    <property type="entry name" value="CYTOCHROME P450 4C3-RELATED"/>
    <property type="match status" value="1"/>
</dbReference>
<evidence type="ECO:0000256" key="3">
    <source>
        <dbReference type="ARBA" id="ARBA00004174"/>
    </source>
</evidence>
<keyword evidence="6 14" id="KW-0349">Heme</keyword>
<comment type="function">
    <text evidence="2">May be involved in the metabolism of insect hormones and in the breakdown of synthetic insecticides.</text>
</comment>
<keyword evidence="7 14" id="KW-0479">Metal-binding</keyword>
<keyword evidence="8" id="KW-0256">Endoplasmic reticulum</keyword>
<evidence type="ECO:0000256" key="2">
    <source>
        <dbReference type="ARBA" id="ARBA00003690"/>
    </source>
</evidence>
<evidence type="ECO:0000313" key="16">
    <source>
        <dbReference type="EMBL" id="KAB0798680.1"/>
    </source>
</evidence>
<dbReference type="CDD" id="cd20628">
    <property type="entry name" value="CYP4"/>
    <property type="match status" value="1"/>
</dbReference>
<evidence type="ECO:0000313" key="17">
    <source>
        <dbReference type="Proteomes" id="UP000327044"/>
    </source>
</evidence>
<sequence length="449" mass="52158">MNFLKPPEKIWKYLREIGLQYYPIYRFSVLNVDVVNILSPEDIEIILSSIKHTTKSMLYDMLHSWLGGGLLTSYGAKWHNRRKILTPTFHFHILEQFIDTFVEQSAKIVNKLEAECDKPWTNVVPLVSEYTLNSICETAMGTPMDEESSTCKRYVQKVHRIGEIYLHIITHPWCDFLLTFVFTPTFWELRRLVKELHAFSSSVIQKRKATFKRSDTKSETPSKRRQAMLDLLISAMNSGEPIDDQGIQEEVDTFIFEGHDTTSACISLTLLMLACHGDVQQKVVEEIQQVFGNSDRHPTHQDLSNLRYLEQVLKESLRMYPSVPLISRLSDEEVKMNSGYTIPAKSIVHIHIYDLHHNPTLYPDPYKFDPERFTVENSKNRHPFAYIPFSAGPRNCIGQRYAFLEIKIVIVEILKRFVLEAVDLPENITLLVNLVLRVKNGLRVKFKKR</sequence>
<dbReference type="InParanoid" id="A0A5N4AMW3"/>
<protein>
    <recommendedName>
        <fullName evidence="18">Cytochrome P450</fullName>
    </recommendedName>
</protein>
<dbReference type="EMBL" id="VVIM01000006">
    <property type="protein sequence ID" value="KAB0798680.1"/>
    <property type="molecule type" value="Genomic_DNA"/>
</dbReference>
<comment type="subcellular location">
    <subcellularLocation>
        <location evidence="4">Endoplasmic reticulum membrane</location>
        <topology evidence="4">Peripheral membrane protein</topology>
    </subcellularLocation>
    <subcellularLocation>
        <location evidence="3">Microsome membrane</location>
        <topology evidence="3">Peripheral membrane protein</topology>
    </subcellularLocation>
</comment>
<keyword evidence="9" id="KW-0492">Microsome</keyword>
<evidence type="ECO:0008006" key="18">
    <source>
        <dbReference type="Google" id="ProtNLM"/>
    </source>
</evidence>
<dbReference type="InterPro" id="IPR036396">
    <property type="entry name" value="Cyt_P450_sf"/>
</dbReference>
<evidence type="ECO:0000256" key="10">
    <source>
        <dbReference type="ARBA" id="ARBA00023002"/>
    </source>
</evidence>
<dbReference type="GO" id="GO:0020037">
    <property type="term" value="F:heme binding"/>
    <property type="evidence" value="ECO:0007669"/>
    <property type="project" value="InterPro"/>
</dbReference>
<evidence type="ECO:0000256" key="1">
    <source>
        <dbReference type="ARBA" id="ARBA00001971"/>
    </source>
</evidence>
<evidence type="ECO:0000256" key="8">
    <source>
        <dbReference type="ARBA" id="ARBA00022824"/>
    </source>
</evidence>
<keyword evidence="11 14" id="KW-0408">Iron</keyword>
<evidence type="ECO:0000256" key="13">
    <source>
        <dbReference type="ARBA" id="ARBA00023136"/>
    </source>
</evidence>
<organism evidence="16 17">
    <name type="scientific">Photinus pyralis</name>
    <name type="common">Common eastern firefly</name>
    <name type="synonym">Lampyris pyralis</name>
    <dbReference type="NCBI Taxonomy" id="7054"/>
    <lineage>
        <taxon>Eukaryota</taxon>
        <taxon>Metazoa</taxon>
        <taxon>Ecdysozoa</taxon>
        <taxon>Arthropoda</taxon>
        <taxon>Hexapoda</taxon>
        <taxon>Insecta</taxon>
        <taxon>Pterygota</taxon>
        <taxon>Neoptera</taxon>
        <taxon>Endopterygota</taxon>
        <taxon>Coleoptera</taxon>
        <taxon>Polyphaga</taxon>
        <taxon>Elateriformia</taxon>
        <taxon>Elateroidea</taxon>
        <taxon>Lampyridae</taxon>
        <taxon>Lampyrinae</taxon>
        <taxon>Photinus</taxon>
    </lineage>
</organism>
<evidence type="ECO:0000256" key="7">
    <source>
        <dbReference type="ARBA" id="ARBA00022723"/>
    </source>
</evidence>
<dbReference type="Gene3D" id="1.10.630.10">
    <property type="entry name" value="Cytochrome P450"/>
    <property type="match status" value="1"/>
</dbReference>